<name>A0A5C5G2Q6_9BASI</name>
<organism evidence="3 4">
    <name type="scientific">Rhodotorula diobovata</name>
    <dbReference type="NCBI Taxonomy" id="5288"/>
    <lineage>
        <taxon>Eukaryota</taxon>
        <taxon>Fungi</taxon>
        <taxon>Dikarya</taxon>
        <taxon>Basidiomycota</taxon>
        <taxon>Pucciniomycotina</taxon>
        <taxon>Microbotryomycetes</taxon>
        <taxon>Sporidiobolales</taxon>
        <taxon>Sporidiobolaceae</taxon>
        <taxon>Rhodotorula</taxon>
    </lineage>
</organism>
<comment type="caution">
    <text evidence="3">The sequence shown here is derived from an EMBL/GenBank/DDBJ whole genome shotgun (WGS) entry which is preliminary data.</text>
</comment>
<evidence type="ECO:0000313" key="4">
    <source>
        <dbReference type="Proteomes" id="UP000311382"/>
    </source>
</evidence>
<feature type="compositionally biased region" description="Low complexity" evidence="1">
    <location>
        <begin position="234"/>
        <end position="244"/>
    </location>
</feature>
<dbReference type="Proteomes" id="UP000311382">
    <property type="component" value="Unassembled WGS sequence"/>
</dbReference>
<dbReference type="AlphaFoldDB" id="A0A5C5G2Q6"/>
<sequence>MWTLPPLHRFTVWDLCRLYWRIFLWLLLCMVGADEMYREAHGIQEDSMIKTKGTESTRRRWRARLPPFSVQEGLVWALLLSVATSFVVSRMESEVETARLAYAALDQSPPPPILGPFPDPALTLASLVESAAYCAKAILVAVTITVLAAVVLSATLGPPLLLSWALALHTLSPSYRARTHPAWLVPPTLLLSLLSPQHRVWLSTALLVLYAAGWWGDSAERQEEEREWERRWASSRATERASTALGVRRTVDKEPTRDWARQRWD</sequence>
<accession>A0A5C5G2Q6</accession>
<feature type="compositionally biased region" description="Basic and acidic residues" evidence="1">
    <location>
        <begin position="221"/>
        <end position="232"/>
    </location>
</feature>
<gene>
    <name evidence="3" type="ORF">DMC30DRAFT_414695</name>
    <name evidence="2" type="ORF">DMC30DRAFT_417718</name>
</gene>
<evidence type="ECO:0000313" key="2">
    <source>
        <dbReference type="EMBL" id="TNY19654.1"/>
    </source>
</evidence>
<feature type="compositionally biased region" description="Basic and acidic residues" evidence="1">
    <location>
        <begin position="249"/>
        <end position="265"/>
    </location>
</feature>
<feature type="region of interest" description="Disordered" evidence="1">
    <location>
        <begin position="221"/>
        <end position="265"/>
    </location>
</feature>
<dbReference type="EMBL" id="SOZI01000019">
    <property type="protein sequence ID" value="TNY22816.1"/>
    <property type="molecule type" value="Genomic_DNA"/>
</dbReference>
<evidence type="ECO:0000256" key="1">
    <source>
        <dbReference type="SAM" id="MobiDB-lite"/>
    </source>
</evidence>
<proteinExistence type="predicted"/>
<keyword evidence="4" id="KW-1185">Reference proteome</keyword>
<evidence type="ECO:0000313" key="3">
    <source>
        <dbReference type="EMBL" id="TNY22816.1"/>
    </source>
</evidence>
<dbReference type="EMBL" id="SOZI01000089">
    <property type="protein sequence ID" value="TNY19654.1"/>
    <property type="molecule type" value="Genomic_DNA"/>
</dbReference>
<protein>
    <submittedName>
        <fullName evidence="3">Uncharacterized protein</fullName>
    </submittedName>
</protein>
<reference evidence="3 4" key="1">
    <citation type="submission" date="2019-03" db="EMBL/GenBank/DDBJ databases">
        <title>Rhodosporidium diobovatum UCD-FST 08-225 genome sequencing, assembly, and annotation.</title>
        <authorList>
            <person name="Fakankun I.U."/>
            <person name="Fristensky B."/>
            <person name="Levin D.B."/>
        </authorList>
    </citation>
    <scope>NUCLEOTIDE SEQUENCE [LARGE SCALE GENOMIC DNA]</scope>
    <source>
        <strain evidence="3 4">UCD-FST 08-225</strain>
    </source>
</reference>